<dbReference type="InterPro" id="IPR000742">
    <property type="entry name" value="EGF"/>
</dbReference>
<dbReference type="GeneTree" id="ENSGT01020000230364"/>
<proteinExistence type="inferred from homology"/>
<dbReference type="PROSITE" id="PS01186">
    <property type="entry name" value="EGF_2"/>
    <property type="match status" value="1"/>
</dbReference>
<reference evidence="8" key="2">
    <citation type="submission" date="2025-08" db="UniProtKB">
        <authorList>
            <consortium name="Ensembl"/>
        </authorList>
    </citation>
    <scope>IDENTIFICATION</scope>
    <source>
        <strain evidence="8">Brown Norway</strain>
    </source>
</reference>
<dbReference type="Pfam" id="PF01630">
    <property type="entry name" value="Glyco_hydro_56"/>
    <property type="match status" value="1"/>
</dbReference>
<evidence type="ECO:0000256" key="5">
    <source>
        <dbReference type="RuleBase" id="RU610713"/>
    </source>
</evidence>
<evidence type="ECO:0000256" key="2">
    <source>
        <dbReference type="ARBA" id="ARBA00008871"/>
    </source>
</evidence>
<reference evidence="8" key="1">
    <citation type="submission" date="2024-01" db="EMBL/GenBank/DDBJ databases">
        <title>GRCr8: a new rat reference genome assembly contstructed from accurate long reads and long range scaffolding.</title>
        <authorList>
            <person name="Doris P.A."/>
            <person name="Kalbfleisch T."/>
            <person name="Li K."/>
            <person name="Howe K."/>
            <person name="Wood J."/>
        </authorList>
    </citation>
    <scope>NUCLEOTIDE SEQUENCE [LARGE SCALE GENOMIC DNA]</scope>
    <source>
        <strain evidence="8">Brown Norway</strain>
    </source>
</reference>
<dbReference type="PANTHER" id="PTHR11769">
    <property type="entry name" value="HYALURONIDASE"/>
    <property type="match status" value="1"/>
</dbReference>
<dbReference type="InterPro" id="IPR017853">
    <property type="entry name" value="GH"/>
</dbReference>
<organism evidence="8 9">
    <name type="scientific">Rattus norvegicus</name>
    <name type="common">Rat</name>
    <dbReference type="NCBI Taxonomy" id="10116"/>
    <lineage>
        <taxon>Eukaryota</taxon>
        <taxon>Metazoa</taxon>
        <taxon>Chordata</taxon>
        <taxon>Craniata</taxon>
        <taxon>Vertebrata</taxon>
        <taxon>Euteleostomi</taxon>
        <taxon>Mammalia</taxon>
        <taxon>Eutheria</taxon>
        <taxon>Euarchontoglires</taxon>
        <taxon>Glires</taxon>
        <taxon>Rodentia</taxon>
        <taxon>Myomorpha</taxon>
        <taxon>Muroidea</taxon>
        <taxon>Muridae</taxon>
        <taxon>Murinae</taxon>
        <taxon>Rattus</taxon>
    </lineage>
</organism>
<evidence type="ECO:0000259" key="7">
    <source>
        <dbReference type="PROSITE" id="PS01186"/>
    </source>
</evidence>
<comment type="catalytic activity">
    <reaction evidence="1 5">
        <text>Random hydrolysis of (1-&gt;4)-linkages between N-acetyl-beta-D-glucosamine and D-glucuronate residues in hyaluronate.</text>
        <dbReference type="EC" id="3.2.1.35"/>
    </reaction>
</comment>
<dbReference type="Ensembl" id="ENSRNOT00000167632.1">
    <property type="protein sequence ID" value="ENSRNOP00000110955.1"/>
    <property type="gene ID" value="ENSRNOG00000077390.1"/>
</dbReference>
<dbReference type="EC" id="3.2.1.35" evidence="5"/>
<dbReference type="Proteomes" id="UP000002494">
    <property type="component" value="Chromosome 8"/>
</dbReference>
<name>A0ABK0M606_RAT</name>
<sequence>MEYLEAIFTPPSPALLHFLRRARREALMAVLAVQKAACLWPWTLSPYPLFPAGSHLCGMITQLGLTLVVGLTLCLVHVQALLQVPELPFSVLWNVPSARCKTRFGVHLPLDALGIIANHGQRFHGQNITIFYKNQFGLYPYFGPRGTAHNGGIPQAVSLDHHLAQAAHQILHNLGSSFAGLAVLDWEEWYPLWAGNWGTHRQVYQAASWAWAQQMFPDLNPQEQLHKAQTGFEQAARALMEHTLRLGQMLRPHGLWGFYRYPVCGNGWHNMASNYTGHCHPAIITRNTQLRWLWAASSALFPSIYLPPRLPPAYHQTFVRHRLEEAFRVALTGHAHPLPVLAYVRLTHRSSGRFLSLEECWRLHDYLVGTLGPYVINVTKAATACSHQRCHGHGRCSWKDPGQMEAFLHLQPDDNLGAWKSFRCRCYLGWSGPTCLEPKP</sequence>
<evidence type="ECO:0000256" key="3">
    <source>
        <dbReference type="ARBA" id="ARBA00023157"/>
    </source>
</evidence>
<protein>
    <recommendedName>
        <fullName evidence="5">Hyaluronidase</fullName>
        <ecNumber evidence="5">3.2.1.35</ecNumber>
    </recommendedName>
</protein>
<accession>A0ABK0M606</accession>
<comment type="similarity">
    <text evidence="2 5">Belongs to the glycosyl hydrolase 56 family.</text>
</comment>
<evidence type="ECO:0000256" key="1">
    <source>
        <dbReference type="ARBA" id="ARBA00000251"/>
    </source>
</evidence>
<dbReference type="InterPro" id="IPR013785">
    <property type="entry name" value="Aldolase_TIM"/>
</dbReference>
<feature type="domain" description="EGF-like" evidence="6 7">
    <location>
        <begin position="424"/>
        <end position="435"/>
    </location>
</feature>
<reference evidence="8" key="3">
    <citation type="submission" date="2025-09" db="UniProtKB">
        <authorList>
            <consortium name="Ensembl"/>
        </authorList>
    </citation>
    <scope>IDENTIFICATION</scope>
    <source>
        <strain evidence="8">Brown Norway</strain>
    </source>
</reference>
<dbReference type="Gene3D" id="3.20.20.70">
    <property type="entry name" value="Aldolase class I"/>
    <property type="match status" value="2"/>
</dbReference>
<evidence type="ECO:0000313" key="8">
    <source>
        <dbReference type="Ensembl" id="ENSRNOP00000110955.1"/>
    </source>
</evidence>
<evidence type="ECO:0000313" key="9">
    <source>
        <dbReference type="Proteomes" id="UP000002494"/>
    </source>
</evidence>
<evidence type="ECO:0000259" key="6">
    <source>
        <dbReference type="PROSITE" id="PS00022"/>
    </source>
</evidence>
<dbReference type="PROSITE" id="PS00022">
    <property type="entry name" value="EGF_1"/>
    <property type="match status" value="1"/>
</dbReference>
<dbReference type="InterPro" id="IPR018155">
    <property type="entry name" value="Hyaluronidase"/>
</dbReference>
<evidence type="ECO:0000256" key="4">
    <source>
        <dbReference type="ARBA" id="ARBA00023295"/>
    </source>
</evidence>
<keyword evidence="9" id="KW-1185">Reference proteome</keyword>
<gene>
    <name evidence="8" type="primary">Hyal3</name>
</gene>
<dbReference type="SUPFAM" id="SSF51445">
    <property type="entry name" value="(Trans)glycosidases"/>
    <property type="match status" value="1"/>
</dbReference>
<keyword evidence="4 5" id="KW-0326">Glycosidase</keyword>
<dbReference type="PRINTS" id="PR00846">
    <property type="entry name" value="GLHYDRLASE56"/>
</dbReference>
<keyword evidence="5" id="KW-0378">Hydrolase</keyword>
<keyword evidence="3" id="KW-1015">Disulfide bond</keyword>
<dbReference type="PANTHER" id="PTHR11769:SF19">
    <property type="entry name" value="HYALURONIDASE-3"/>
    <property type="match status" value="1"/>
</dbReference>